<proteinExistence type="predicted"/>
<dbReference type="AlphaFoldDB" id="A0A9N7YR83"/>
<accession>A0A9N7YR83</accession>
<keyword evidence="2" id="KW-1185">Reference proteome</keyword>
<dbReference type="EMBL" id="CADEAL010001593">
    <property type="protein sequence ID" value="CAB1433774.1"/>
    <property type="molecule type" value="Genomic_DNA"/>
</dbReference>
<sequence>MEEKTAKAQSVKGFSVQLMTSPKTLLESAFEVKVMHNIGRNLFYWPRIEDNIWYTVDKVVTLIPPPENVTQRHVQITPRVFTSPHLLIRPTPYTCLCSPLPFSHASSSGQLSTPQVVCVEGGVAGSWQQRTRHTCSQFTSSSPQYKLGLLTTTAPDYSV</sequence>
<comment type="caution">
    <text evidence="1">The sequence shown here is derived from an EMBL/GenBank/DDBJ whole genome shotgun (WGS) entry which is preliminary data.</text>
</comment>
<organism evidence="1 2">
    <name type="scientific">Pleuronectes platessa</name>
    <name type="common">European plaice</name>
    <dbReference type="NCBI Taxonomy" id="8262"/>
    <lineage>
        <taxon>Eukaryota</taxon>
        <taxon>Metazoa</taxon>
        <taxon>Chordata</taxon>
        <taxon>Craniata</taxon>
        <taxon>Vertebrata</taxon>
        <taxon>Euteleostomi</taxon>
        <taxon>Actinopterygii</taxon>
        <taxon>Neopterygii</taxon>
        <taxon>Teleostei</taxon>
        <taxon>Neoteleostei</taxon>
        <taxon>Acanthomorphata</taxon>
        <taxon>Carangaria</taxon>
        <taxon>Pleuronectiformes</taxon>
        <taxon>Pleuronectoidei</taxon>
        <taxon>Pleuronectidae</taxon>
        <taxon>Pleuronectes</taxon>
    </lineage>
</organism>
<protein>
    <submittedName>
        <fullName evidence="1">Uncharacterized protein</fullName>
    </submittedName>
</protein>
<name>A0A9N7YR83_PLEPL</name>
<dbReference type="Proteomes" id="UP001153269">
    <property type="component" value="Unassembled WGS sequence"/>
</dbReference>
<gene>
    <name evidence="1" type="ORF">PLEPLA_LOCUS21865</name>
</gene>
<evidence type="ECO:0000313" key="1">
    <source>
        <dbReference type="EMBL" id="CAB1433774.1"/>
    </source>
</evidence>
<reference evidence="1" key="1">
    <citation type="submission" date="2020-03" db="EMBL/GenBank/DDBJ databases">
        <authorList>
            <person name="Weist P."/>
        </authorList>
    </citation>
    <scope>NUCLEOTIDE SEQUENCE</scope>
</reference>
<evidence type="ECO:0000313" key="2">
    <source>
        <dbReference type="Proteomes" id="UP001153269"/>
    </source>
</evidence>